<dbReference type="CDD" id="cd03257">
    <property type="entry name" value="ABC_NikE_OppD_transporters"/>
    <property type="match status" value="1"/>
</dbReference>
<gene>
    <name evidence="5" type="ORF">SAMN02745164_01480</name>
</gene>
<feature type="domain" description="ABC transporter" evidence="4">
    <location>
        <begin position="8"/>
        <end position="252"/>
    </location>
</feature>
<dbReference type="Proteomes" id="UP000184334">
    <property type="component" value="Unassembled WGS sequence"/>
</dbReference>
<dbReference type="SMART" id="SM00382">
    <property type="entry name" value="AAA"/>
    <property type="match status" value="1"/>
</dbReference>
<keyword evidence="1" id="KW-0813">Transport</keyword>
<dbReference type="Pfam" id="PF00005">
    <property type="entry name" value="ABC_tran"/>
    <property type="match status" value="1"/>
</dbReference>
<accession>A0A1M4XQK2</accession>
<keyword evidence="2" id="KW-0547">Nucleotide-binding</keyword>
<dbReference type="AlphaFoldDB" id="A0A1M4XQK2"/>
<dbReference type="SUPFAM" id="SSF52540">
    <property type="entry name" value="P-loop containing nucleoside triphosphate hydrolases"/>
    <property type="match status" value="1"/>
</dbReference>
<dbReference type="GO" id="GO:0015833">
    <property type="term" value="P:peptide transport"/>
    <property type="evidence" value="ECO:0007669"/>
    <property type="project" value="InterPro"/>
</dbReference>
<evidence type="ECO:0000259" key="4">
    <source>
        <dbReference type="PROSITE" id="PS50893"/>
    </source>
</evidence>
<evidence type="ECO:0000313" key="5">
    <source>
        <dbReference type="EMBL" id="SHE95543.1"/>
    </source>
</evidence>
<dbReference type="PANTHER" id="PTHR43230">
    <property type="entry name" value="ABC-TYPE DIPEPTIDE/OLIGOPEPTIDE TRANSPORT SYSTEM, ATPASE COMPONENT"/>
    <property type="match status" value="1"/>
</dbReference>
<keyword evidence="3 5" id="KW-0067">ATP-binding</keyword>
<dbReference type="PROSITE" id="PS00211">
    <property type="entry name" value="ABC_TRANSPORTER_1"/>
    <property type="match status" value="1"/>
</dbReference>
<keyword evidence="6" id="KW-1185">Reference proteome</keyword>
<evidence type="ECO:0000256" key="1">
    <source>
        <dbReference type="ARBA" id="ARBA00022448"/>
    </source>
</evidence>
<reference evidence="5" key="1">
    <citation type="submission" date="2016-11" db="EMBL/GenBank/DDBJ databases">
        <authorList>
            <person name="Varghese N."/>
            <person name="Submissions S."/>
        </authorList>
    </citation>
    <scope>NUCLEOTIDE SEQUENCE [LARGE SCALE GENOMIC DNA]</scope>
    <source>
        <strain evidence="5">DSM 16785</strain>
    </source>
</reference>
<evidence type="ECO:0000313" key="6">
    <source>
        <dbReference type="Proteomes" id="UP000184334"/>
    </source>
</evidence>
<protein>
    <submittedName>
        <fullName evidence="5">Peptide/nickel transport system ATP-binding protein</fullName>
    </submittedName>
</protein>
<dbReference type="Pfam" id="PF08352">
    <property type="entry name" value="oligo_HPY"/>
    <property type="match status" value="1"/>
</dbReference>
<dbReference type="EMBL" id="FQUI01000024">
    <property type="protein sequence ID" value="SHE95543.1"/>
    <property type="molecule type" value="Genomic_DNA"/>
</dbReference>
<dbReference type="PANTHER" id="PTHR43230:SF3">
    <property type="entry name" value="ABC-TYPE DIPEPTIDE_OLIGOPEPTIDE TRANSPORT SYSTEM, ATPASE COMPONENT"/>
    <property type="match status" value="1"/>
</dbReference>
<dbReference type="InterPro" id="IPR017871">
    <property type="entry name" value="ABC_transporter-like_CS"/>
</dbReference>
<dbReference type="NCBIfam" id="TIGR01727">
    <property type="entry name" value="oligo_HPY"/>
    <property type="match status" value="1"/>
</dbReference>
<organism evidence="5 6">
    <name type="scientific">Marinitoga hydrogenitolerans (strain DSM 16785 / JCM 12826 / AT1271)</name>
    <dbReference type="NCBI Taxonomy" id="1122195"/>
    <lineage>
        <taxon>Bacteria</taxon>
        <taxon>Thermotogati</taxon>
        <taxon>Thermotogota</taxon>
        <taxon>Thermotogae</taxon>
        <taxon>Petrotogales</taxon>
        <taxon>Petrotogaceae</taxon>
        <taxon>Marinitoga</taxon>
    </lineage>
</organism>
<dbReference type="GO" id="GO:0005524">
    <property type="term" value="F:ATP binding"/>
    <property type="evidence" value="ECO:0007669"/>
    <property type="project" value="UniProtKB-KW"/>
</dbReference>
<comment type="caution">
    <text evidence="5">The sequence shown here is derived from an EMBL/GenBank/DDBJ whole genome shotgun (WGS) entry which is preliminary data.</text>
</comment>
<dbReference type="STRING" id="1122195.SAMN02745164_01480"/>
<proteinExistence type="predicted"/>
<dbReference type="InterPro" id="IPR003593">
    <property type="entry name" value="AAA+_ATPase"/>
</dbReference>
<evidence type="ECO:0000256" key="2">
    <source>
        <dbReference type="ARBA" id="ARBA00022741"/>
    </source>
</evidence>
<dbReference type="InterPro" id="IPR013563">
    <property type="entry name" value="Oligopep_ABC_C"/>
</dbReference>
<dbReference type="InterPro" id="IPR027417">
    <property type="entry name" value="P-loop_NTPase"/>
</dbReference>
<evidence type="ECO:0000256" key="3">
    <source>
        <dbReference type="ARBA" id="ARBA00022840"/>
    </source>
</evidence>
<sequence length="309" mass="35848">MIMSEIYMKLNNVTKEFGTDFFGKNKFKAVNNVSFDIKKGEILSLIGESGSGKTTIGKMILRLIKPTSGHILFNDKNIWEIKNTKSYYRYVQAIFQDPFSSFNTLFKVDRVFKMIFDNFFPAEKNRLEKIEKTITQVGMNPKNILGKYPHQLSGGQLQRLLIARALLMDVKILVADELISMLDASTRIDVLNLLESIRKETGMAIVFITHDLSLGYYLSDRTLIMYKGEIVEHGDTEKVYKNPQHPYTKMLLNSVPEINKKWNLNEEFIPEAIIKEIERFYFENKYLKYSDLINGCKEIEKDHIVKVRG</sequence>
<dbReference type="Gene3D" id="3.40.50.300">
    <property type="entry name" value="P-loop containing nucleotide triphosphate hydrolases"/>
    <property type="match status" value="1"/>
</dbReference>
<dbReference type="GO" id="GO:0016887">
    <property type="term" value="F:ATP hydrolysis activity"/>
    <property type="evidence" value="ECO:0007669"/>
    <property type="project" value="InterPro"/>
</dbReference>
<name>A0A1M4XQK2_MARH1</name>
<dbReference type="InterPro" id="IPR003439">
    <property type="entry name" value="ABC_transporter-like_ATP-bd"/>
</dbReference>
<dbReference type="PROSITE" id="PS50893">
    <property type="entry name" value="ABC_TRANSPORTER_2"/>
    <property type="match status" value="1"/>
</dbReference>